<dbReference type="PROSITE" id="PS00107">
    <property type="entry name" value="PROTEIN_KINASE_ATP"/>
    <property type="match status" value="1"/>
</dbReference>
<organism evidence="13">
    <name type="scientific">Sesamum calycinum</name>
    <dbReference type="NCBI Taxonomy" id="2727403"/>
    <lineage>
        <taxon>Eukaryota</taxon>
        <taxon>Viridiplantae</taxon>
        <taxon>Streptophyta</taxon>
        <taxon>Embryophyta</taxon>
        <taxon>Tracheophyta</taxon>
        <taxon>Spermatophyta</taxon>
        <taxon>Magnoliopsida</taxon>
        <taxon>eudicotyledons</taxon>
        <taxon>Gunneridae</taxon>
        <taxon>Pentapetalae</taxon>
        <taxon>asterids</taxon>
        <taxon>lamiids</taxon>
        <taxon>Lamiales</taxon>
        <taxon>Pedaliaceae</taxon>
        <taxon>Sesamum</taxon>
    </lineage>
</organism>
<protein>
    <recommendedName>
        <fullName evidence="2">non-specific serine/threonine protein kinase</fullName>
        <ecNumber evidence="2">2.7.11.1</ecNumber>
    </recommendedName>
</protein>
<dbReference type="InterPro" id="IPR008271">
    <property type="entry name" value="Ser/Thr_kinase_AS"/>
</dbReference>
<feature type="region of interest" description="Disordered" evidence="11">
    <location>
        <begin position="181"/>
        <end position="204"/>
    </location>
</feature>
<evidence type="ECO:0000256" key="1">
    <source>
        <dbReference type="ARBA" id="ARBA00010507"/>
    </source>
</evidence>
<comment type="caution">
    <text evidence="13">The sequence shown here is derived from an EMBL/GenBank/DDBJ whole genome shotgun (WGS) entry which is preliminary data.</text>
</comment>
<dbReference type="InterPro" id="IPR001245">
    <property type="entry name" value="Ser-Thr/Tyr_kinase_cat_dom"/>
</dbReference>
<evidence type="ECO:0000256" key="6">
    <source>
        <dbReference type="ARBA" id="ARBA00022777"/>
    </source>
</evidence>
<feature type="region of interest" description="Disordered" evidence="11">
    <location>
        <begin position="356"/>
        <end position="425"/>
    </location>
</feature>
<dbReference type="GO" id="GO:0005524">
    <property type="term" value="F:ATP binding"/>
    <property type="evidence" value="ECO:0007669"/>
    <property type="project" value="UniProtKB-UniRule"/>
</dbReference>
<comment type="similarity">
    <text evidence="1">Belongs to the protein kinase superfamily. TKL Ser/Thr protein kinase family. RAF subfamily.</text>
</comment>
<dbReference type="PROSITE" id="PS50011">
    <property type="entry name" value="PROTEIN_KINASE_DOM"/>
    <property type="match status" value="1"/>
</dbReference>
<name>A0AAW2IUL0_9LAMI</name>
<dbReference type="Gene3D" id="1.10.510.10">
    <property type="entry name" value="Transferase(Phosphotransferase) domain 1"/>
    <property type="match status" value="1"/>
</dbReference>
<dbReference type="AlphaFoldDB" id="A0AAW2IUL0"/>
<feature type="compositionally biased region" description="Polar residues" evidence="11">
    <location>
        <begin position="409"/>
        <end position="418"/>
    </location>
</feature>
<dbReference type="FunFam" id="3.30.200.20:FF:000060">
    <property type="entry name" value="Serine/threonine-protein kinase isoform 1"/>
    <property type="match status" value="1"/>
</dbReference>
<comment type="catalytic activity">
    <reaction evidence="9">
        <text>L-seryl-[protein] + ATP = O-phospho-L-seryl-[protein] + ADP + H(+)</text>
        <dbReference type="Rhea" id="RHEA:17989"/>
        <dbReference type="Rhea" id="RHEA-COMP:9863"/>
        <dbReference type="Rhea" id="RHEA-COMP:11604"/>
        <dbReference type="ChEBI" id="CHEBI:15378"/>
        <dbReference type="ChEBI" id="CHEBI:29999"/>
        <dbReference type="ChEBI" id="CHEBI:30616"/>
        <dbReference type="ChEBI" id="CHEBI:83421"/>
        <dbReference type="ChEBI" id="CHEBI:456216"/>
        <dbReference type="EC" id="2.7.11.1"/>
    </reaction>
</comment>
<evidence type="ECO:0000256" key="9">
    <source>
        <dbReference type="ARBA" id="ARBA00048679"/>
    </source>
</evidence>
<evidence type="ECO:0000256" key="7">
    <source>
        <dbReference type="ARBA" id="ARBA00022840"/>
    </source>
</evidence>
<dbReference type="EMBL" id="JACGWM010001935">
    <property type="protein sequence ID" value="KAL0285517.1"/>
    <property type="molecule type" value="Genomic_DNA"/>
</dbReference>
<dbReference type="PANTHER" id="PTHR44329:SF284">
    <property type="entry name" value="SERINE_THREONINE-PROTEIN KINASE EDR1-LIKE ISOFORM X2"/>
    <property type="match status" value="1"/>
</dbReference>
<evidence type="ECO:0000256" key="8">
    <source>
        <dbReference type="ARBA" id="ARBA00047899"/>
    </source>
</evidence>
<evidence type="ECO:0000256" key="11">
    <source>
        <dbReference type="SAM" id="MobiDB-lite"/>
    </source>
</evidence>
<evidence type="ECO:0000313" key="13">
    <source>
        <dbReference type="EMBL" id="KAL0285517.1"/>
    </source>
</evidence>
<feature type="compositionally biased region" description="Polar residues" evidence="11">
    <location>
        <begin position="183"/>
        <end position="204"/>
    </location>
</feature>
<evidence type="ECO:0000256" key="2">
    <source>
        <dbReference type="ARBA" id="ARBA00012513"/>
    </source>
</evidence>
<sequence length="715" mass="78449">MPSLTDLEGENGGSEYEVVVVNRKVDPALEELIQIAHCVVLDCPTTEITLLIQRLAELVTGHLGGPVRDANIILAKWMERSLELRTSLHTTVLPVGSLRVGLSRHRALLFKKLFPNMVALADSVGIACRLVKGSHYTGVENAAVNIIKLHDGSEYLVDLMGAPGTLIPADVLNGKDTPLKYNPQPSRLPSLDTTSDAEVSTTQLGQNSLSGYNLSFGTTSLKPEKLLSSLDASINDGVGTSGLDDQVPSANQLDHSLSQAIGSSLYKGGRAANLTGDGVRMHQNVVPYSPKSSEDPKNLFADLNPFQIKGSGKTVVQNDLANEIGKLQFPKNNIVSSRPPAPLMWKNRHAWNEVPKENECDSGQGLSVKNKGANKGNTSSAVSRSSKVPSRTPKLPEKSFNSPGERGDSTLSDNNFKFASSEHGPSRLSLGKDFGFNNKKTYHTEDMDITKIEEPNHMNKITRPHEQKESMRDRLIGTSMKLMETEGASCSLDLGANFVDPEIDDVGECEIVWEDLVLGERIGLGSYGEVYHADWNGTEVAVKKFLDQDFSGAALDEFKREVRIMRRLRHPNVVLFMGAVTRPPNLSIVTEFLPRGSLYRIIHRPHCQIDEKRRIKMALDVAKGMNCLHTSVPTIVHRDLKSPNLLVDNNWNVKPEWMAPEVLRNEPSNEKDPNLRPSFAQLSVALKPLQRLVISSHAEQATASLSQEISVNSTP</sequence>
<dbReference type="EC" id="2.7.11.1" evidence="2"/>
<dbReference type="Pfam" id="PF14381">
    <property type="entry name" value="EDR1_CTR1_ARMC3_pept"/>
    <property type="match status" value="1"/>
</dbReference>
<feature type="binding site" evidence="10">
    <location>
        <position position="544"/>
    </location>
    <ligand>
        <name>ATP</name>
        <dbReference type="ChEBI" id="CHEBI:30616"/>
    </ligand>
</feature>
<feature type="compositionally biased region" description="Low complexity" evidence="11">
    <location>
        <begin position="379"/>
        <end position="391"/>
    </location>
</feature>
<evidence type="ECO:0000256" key="10">
    <source>
        <dbReference type="PROSITE-ProRule" id="PRU10141"/>
    </source>
</evidence>
<accession>A0AAW2IUL0</accession>
<dbReference type="PROSITE" id="PS00108">
    <property type="entry name" value="PROTEIN_KINASE_ST"/>
    <property type="match status" value="1"/>
</dbReference>
<keyword evidence="6 13" id="KW-0418">Kinase</keyword>
<evidence type="ECO:0000259" key="12">
    <source>
        <dbReference type="PROSITE" id="PS50011"/>
    </source>
</evidence>
<proteinExistence type="inferred from homology"/>
<dbReference type="InterPro" id="IPR011009">
    <property type="entry name" value="Kinase-like_dom_sf"/>
</dbReference>
<keyword evidence="7 10" id="KW-0067">ATP-binding</keyword>
<dbReference type="Pfam" id="PF07714">
    <property type="entry name" value="PK_Tyr_Ser-Thr"/>
    <property type="match status" value="1"/>
</dbReference>
<dbReference type="PANTHER" id="PTHR44329">
    <property type="entry name" value="SERINE/THREONINE-PROTEIN KINASE TNNI3K-RELATED"/>
    <property type="match status" value="1"/>
</dbReference>
<dbReference type="SMART" id="SM00220">
    <property type="entry name" value="S_TKc"/>
    <property type="match status" value="1"/>
</dbReference>
<reference evidence="13" key="1">
    <citation type="submission" date="2020-06" db="EMBL/GenBank/DDBJ databases">
        <authorList>
            <person name="Li T."/>
            <person name="Hu X."/>
            <person name="Zhang T."/>
            <person name="Song X."/>
            <person name="Zhang H."/>
            <person name="Dai N."/>
            <person name="Sheng W."/>
            <person name="Hou X."/>
            <person name="Wei L."/>
        </authorList>
    </citation>
    <scope>NUCLEOTIDE SEQUENCE</scope>
    <source>
        <strain evidence="13">KEN8</strain>
        <tissue evidence="13">Leaf</tissue>
    </source>
</reference>
<keyword evidence="4" id="KW-0808">Transferase</keyword>
<gene>
    <name evidence="13" type="ORF">Scaly_2816700</name>
</gene>
<feature type="domain" description="Protein kinase" evidence="12">
    <location>
        <begin position="516"/>
        <end position="715"/>
    </location>
</feature>
<reference evidence="13" key="2">
    <citation type="journal article" date="2024" name="Plant">
        <title>Genomic evolution and insights into agronomic trait innovations of Sesamum species.</title>
        <authorList>
            <person name="Miao H."/>
            <person name="Wang L."/>
            <person name="Qu L."/>
            <person name="Liu H."/>
            <person name="Sun Y."/>
            <person name="Le M."/>
            <person name="Wang Q."/>
            <person name="Wei S."/>
            <person name="Zheng Y."/>
            <person name="Lin W."/>
            <person name="Duan Y."/>
            <person name="Cao H."/>
            <person name="Xiong S."/>
            <person name="Wang X."/>
            <person name="Wei L."/>
            <person name="Li C."/>
            <person name="Ma Q."/>
            <person name="Ju M."/>
            <person name="Zhao R."/>
            <person name="Li G."/>
            <person name="Mu C."/>
            <person name="Tian Q."/>
            <person name="Mei H."/>
            <person name="Zhang T."/>
            <person name="Gao T."/>
            <person name="Zhang H."/>
        </authorList>
    </citation>
    <scope>NUCLEOTIDE SEQUENCE</scope>
    <source>
        <strain evidence="13">KEN8</strain>
    </source>
</reference>
<dbReference type="Gene3D" id="3.30.200.20">
    <property type="entry name" value="Phosphorylase Kinase, domain 1"/>
    <property type="match status" value="1"/>
</dbReference>
<dbReference type="InterPro" id="IPR051681">
    <property type="entry name" value="Ser/Thr_Kinases-Pseudokinases"/>
</dbReference>
<evidence type="ECO:0000256" key="3">
    <source>
        <dbReference type="ARBA" id="ARBA00022527"/>
    </source>
</evidence>
<evidence type="ECO:0000256" key="4">
    <source>
        <dbReference type="ARBA" id="ARBA00022679"/>
    </source>
</evidence>
<dbReference type="SUPFAM" id="SSF56112">
    <property type="entry name" value="Protein kinase-like (PK-like)"/>
    <property type="match status" value="1"/>
</dbReference>
<dbReference type="InterPro" id="IPR055164">
    <property type="entry name" value="EDR1/CTR1/ARMC3-like_pept-like"/>
</dbReference>
<keyword evidence="3" id="KW-0723">Serine/threonine-protein kinase</keyword>
<dbReference type="GO" id="GO:0004674">
    <property type="term" value="F:protein serine/threonine kinase activity"/>
    <property type="evidence" value="ECO:0007669"/>
    <property type="project" value="UniProtKB-KW"/>
</dbReference>
<dbReference type="InterPro" id="IPR017441">
    <property type="entry name" value="Protein_kinase_ATP_BS"/>
</dbReference>
<dbReference type="InterPro" id="IPR000719">
    <property type="entry name" value="Prot_kinase_dom"/>
</dbReference>
<keyword evidence="5 10" id="KW-0547">Nucleotide-binding</keyword>
<comment type="catalytic activity">
    <reaction evidence="8">
        <text>L-threonyl-[protein] + ATP = O-phospho-L-threonyl-[protein] + ADP + H(+)</text>
        <dbReference type="Rhea" id="RHEA:46608"/>
        <dbReference type="Rhea" id="RHEA-COMP:11060"/>
        <dbReference type="Rhea" id="RHEA-COMP:11605"/>
        <dbReference type="ChEBI" id="CHEBI:15378"/>
        <dbReference type="ChEBI" id="CHEBI:30013"/>
        <dbReference type="ChEBI" id="CHEBI:30616"/>
        <dbReference type="ChEBI" id="CHEBI:61977"/>
        <dbReference type="ChEBI" id="CHEBI:456216"/>
        <dbReference type="EC" id="2.7.11.1"/>
    </reaction>
</comment>
<evidence type="ECO:0000256" key="5">
    <source>
        <dbReference type="ARBA" id="ARBA00022741"/>
    </source>
</evidence>